<comment type="caution">
    <text evidence="12">The sequence shown here is derived from an EMBL/GenBank/DDBJ whole genome shotgun (WGS) entry which is preliminary data.</text>
</comment>
<dbReference type="InterPro" id="IPR029063">
    <property type="entry name" value="SAM-dependent_MTases_sf"/>
</dbReference>
<comment type="catalytic activity">
    <reaction evidence="9">
        <text>N-terminal L-prolyl-L-prolyl-L-lysyl-[protein] + 2 S-adenosyl-L-methionine = N-terminal N,N-dimethyl-L-prolyl-L-prolyl-L-lysyl-[protein] + 2 S-adenosyl-L-homocysteine + 2 H(+)</text>
        <dbReference type="Rhea" id="RHEA:54736"/>
        <dbReference type="Rhea" id="RHEA-COMP:13787"/>
        <dbReference type="Rhea" id="RHEA-COMP:13974"/>
        <dbReference type="ChEBI" id="CHEBI:15378"/>
        <dbReference type="ChEBI" id="CHEBI:57856"/>
        <dbReference type="ChEBI" id="CHEBI:59789"/>
        <dbReference type="ChEBI" id="CHEBI:138059"/>
        <dbReference type="ChEBI" id="CHEBI:138318"/>
        <dbReference type="EC" id="2.1.1.244"/>
    </reaction>
</comment>
<dbReference type="GeneID" id="63797879"/>
<protein>
    <recommendedName>
        <fullName evidence="6">Alpha N-terminal protein methyltransferase 1</fullName>
        <ecNumber evidence="5">2.1.1.244</ecNumber>
    </recommendedName>
    <alternativeName>
        <fullName evidence="7">X-Pro-Lys N-terminal protein methyltransferase 1</fullName>
    </alternativeName>
</protein>
<dbReference type="EC" id="2.1.1.244" evidence="5"/>
<dbReference type="STRING" id="1196081.A0A364LA58"/>
<dbReference type="GO" id="GO:0032259">
    <property type="term" value="P:methylation"/>
    <property type="evidence" value="ECO:0007669"/>
    <property type="project" value="UniProtKB-KW"/>
</dbReference>
<evidence type="ECO:0000256" key="10">
    <source>
        <dbReference type="ARBA" id="ARBA00048167"/>
    </source>
</evidence>
<evidence type="ECO:0000256" key="5">
    <source>
        <dbReference type="ARBA" id="ARBA00039112"/>
    </source>
</evidence>
<dbReference type="AlphaFoldDB" id="A0A364LA58"/>
<evidence type="ECO:0000313" key="12">
    <source>
        <dbReference type="EMBL" id="RAO72653.1"/>
    </source>
</evidence>
<keyword evidence="2" id="KW-0489">Methyltransferase</keyword>
<keyword evidence="4 11" id="KW-0949">S-adenosyl-L-methionine</keyword>
<dbReference type="PIRSF" id="PIRSF016958">
    <property type="entry name" value="DUF858_MeTrfase_lik"/>
    <property type="match status" value="1"/>
</dbReference>
<organism evidence="12 13">
    <name type="scientific">Talaromyces amestolkiae</name>
    <dbReference type="NCBI Taxonomy" id="1196081"/>
    <lineage>
        <taxon>Eukaryota</taxon>
        <taxon>Fungi</taxon>
        <taxon>Dikarya</taxon>
        <taxon>Ascomycota</taxon>
        <taxon>Pezizomycotina</taxon>
        <taxon>Eurotiomycetes</taxon>
        <taxon>Eurotiomycetidae</taxon>
        <taxon>Eurotiales</taxon>
        <taxon>Trichocomaceae</taxon>
        <taxon>Talaromyces</taxon>
        <taxon>Talaromyces sect. Talaromyces</taxon>
    </lineage>
</organism>
<reference evidence="12 13" key="1">
    <citation type="journal article" date="2017" name="Biotechnol. Biofuels">
        <title>Differential beta-glucosidase expression as a function of carbon source availability in Talaromyces amestolkiae: a genomic and proteomic approach.</title>
        <authorList>
            <person name="de Eugenio L.I."/>
            <person name="Mendez-Liter J.A."/>
            <person name="Nieto-Dominguez M."/>
            <person name="Alonso L."/>
            <person name="Gil-Munoz J."/>
            <person name="Barriuso J."/>
            <person name="Prieto A."/>
            <person name="Martinez M.J."/>
        </authorList>
    </citation>
    <scope>NUCLEOTIDE SEQUENCE [LARGE SCALE GENOMIC DNA]</scope>
    <source>
        <strain evidence="12 13">CIB</strain>
    </source>
</reference>
<feature type="binding site" evidence="11">
    <location>
        <position position="154"/>
    </location>
    <ligand>
        <name>S-adenosyl-L-methionine</name>
        <dbReference type="ChEBI" id="CHEBI:59789"/>
    </ligand>
</feature>
<evidence type="ECO:0000256" key="3">
    <source>
        <dbReference type="ARBA" id="ARBA00022679"/>
    </source>
</evidence>
<evidence type="ECO:0000256" key="1">
    <source>
        <dbReference type="ARBA" id="ARBA00009059"/>
    </source>
</evidence>
<evidence type="ECO:0000256" key="9">
    <source>
        <dbReference type="ARBA" id="ARBA00047885"/>
    </source>
</evidence>
<accession>A0A364LA58</accession>
<name>A0A364LA58_TALAM</name>
<evidence type="ECO:0000256" key="4">
    <source>
        <dbReference type="ARBA" id="ARBA00022691"/>
    </source>
</evidence>
<evidence type="ECO:0000256" key="2">
    <source>
        <dbReference type="ARBA" id="ARBA00022603"/>
    </source>
</evidence>
<sequence>MSNILEQEKFYGDHSSNRTPVDTNIDRDSSMKYWNETPATANAMLGDLGNFSWYSRIDLRGSANFLAKVRRLSPGTMTHEKFKLGVDCGAGIGRVTNGFLRHVCEVVDAVEPVEKFASIIREESHSHDGLVGDVYVTGLENWLPMKKYDLIWCQWCVGHITDIQLTEYIVRCRAALTETGIMVIKENLSTEPTGADMYDDLDSSVTRSDQKFRELFKEAGMILITSEIQLGFPKKYKLLPVRSYALRPKVRD</sequence>
<evidence type="ECO:0000256" key="6">
    <source>
        <dbReference type="ARBA" id="ARBA00039449"/>
    </source>
</evidence>
<dbReference type="Proteomes" id="UP000249363">
    <property type="component" value="Unassembled WGS sequence"/>
</dbReference>
<dbReference type="CDD" id="cd02440">
    <property type="entry name" value="AdoMet_MTases"/>
    <property type="match status" value="1"/>
</dbReference>
<dbReference type="GO" id="GO:0005737">
    <property type="term" value="C:cytoplasm"/>
    <property type="evidence" value="ECO:0007669"/>
    <property type="project" value="TreeGrafter"/>
</dbReference>
<dbReference type="PANTHER" id="PTHR12753:SF0">
    <property type="entry name" value="ALPHA N-TERMINAL PROTEIN METHYLTRANSFERASE 1"/>
    <property type="match status" value="1"/>
</dbReference>
<dbReference type="SUPFAM" id="SSF53335">
    <property type="entry name" value="S-adenosyl-L-methionine-dependent methyltransferases"/>
    <property type="match status" value="1"/>
</dbReference>
<evidence type="ECO:0000256" key="8">
    <source>
        <dbReference type="ARBA" id="ARBA00047306"/>
    </source>
</evidence>
<dbReference type="OrthoDB" id="1298661at2759"/>
<evidence type="ECO:0000256" key="7">
    <source>
        <dbReference type="ARBA" id="ARBA00043129"/>
    </source>
</evidence>
<keyword evidence="13" id="KW-1185">Reference proteome</keyword>
<dbReference type="Pfam" id="PF05891">
    <property type="entry name" value="Methyltransf_PK"/>
    <property type="match status" value="1"/>
</dbReference>
<evidence type="ECO:0000313" key="13">
    <source>
        <dbReference type="Proteomes" id="UP000249363"/>
    </source>
</evidence>
<proteinExistence type="inferred from homology"/>
<gene>
    <name evidence="12" type="ORF">BHQ10_008665</name>
</gene>
<comment type="catalytic activity">
    <reaction evidence="10">
        <text>N-terminal L-alanyl-L-prolyl-L-lysyl-[protein] + 3 S-adenosyl-L-methionine = N-terminal N,N,N-trimethyl-L-alanyl-L-prolyl-L-lysyl-[protein] + 3 S-adenosyl-L-homocysteine + 3 H(+)</text>
        <dbReference type="Rhea" id="RHEA:54712"/>
        <dbReference type="Rhea" id="RHEA-COMP:13785"/>
        <dbReference type="Rhea" id="RHEA-COMP:13971"/>
        <dbReference type="ChEBI" id="CHEBI:15378"/>
        <dbReference type="ChEBI" id="CHEBI:57856"/>
        <dbReference type="ChEBI" id="CHEBI:59789"/>
        <dbReference type="ChEBI" id="CHEBI:138057"/>
        <dbReference type="ChEBI" id="CHEBI:138315"/>
        <dbReference type="EC" id="2.1.1.244"/>
    </reaction>
</comment>
<dbReference type="EMBL" id="MIKG01000020">
    <property type="protein sequence ID" value="RAO72653.1"/>
    <property type="molecule type" value="Genomic_DNA"/>
</dbReference>
<dbReference type="RefSeq" id="XP_040737167.1">
    <property type="nucleotide sequence ID" value="XM_040881495.1"/>
</dbReference>
<feature type="binding site" evidence="11">
    <location>
        <position position="94"/>
    </location>
    <ligand>
        <name>S-adenosyl-L-methionine</name>
        <dbReference type="ChEBI" id="CHEBI:59789"/>
    </ligand>
</feature>
<dbReference type="PANTHER" id="PTHR12753">
    <property type="entry name" value="AD-003 - RELATED"/>
    <property type="match status" value="1"/>
</dbReference>
<dbReference type="InterPro" id="IPR008576">
    <property type="entry name" value="MeTrfase_NTM1"/>
</dbReference>
<dbReference type="Gene3D" id="3.40.50.150">
    <property type="entry name" value="Vaccinia Virus protein VP39"/>
    <property type="match status" value="1"/>
</dbReference>
<evidence type="ECO:0000256" key="11">
    <source>
        <dbReference type="PIRSR" id="PIRSR016958-1"/>
    </source>
</evidence>
<feature type="binding site" evidence="11">
    <location>
        <position position="89"/>
    </location>
    <ligand>
        <name>S-adenosyl-L-methionine</name>
        <dbReference type="ChEBI" id="CHEBI:59789"/>
    </ligand>
</feature>
<dbReference type="GO" id="GO:0071885">
    <property type="term" value="F:N-terminal protein N-methyltransferase activity"/>
    <property type="evidence" value="ECO:0007669"/>
    <property type="project" value="UniProtKB-EC"/>
</dbReference>
<keyword evidence="3" id="KW-0808">Transferase</keyword>
<comment type="catalytic activity">
    <reaction evidence="8">
        <text>N-terminal L-seryl-L-prolyl-L-lysyl-[protein] + 3 S-adenosyl-L-methionine = N-terminal N,N,N-trimethyl-L-seryl-L-prolyl-L-lysyl-[protein] + 3 S-adenosyl-L-homocysteine + 3 H(+)</text>
        <dbReference type="Rhea" id="RHEA:54724"/>
        <dbReference type="Rhea" id="RHEA-COMP:13789"/>
        <dbReference type="Rhea" id="RHEA-COMP:13973"/>
        <dbReference type="ChEBI" id="CHEBI:15378"/>
        <dbReference type="ChEBI" id="CHEBI:57856"/>
        <dbReference type="ChEBI" id="CHEBI:59789"/>
        <dbReference type="ChEBI" id="CHEBI:138061"/>
        <dbReference type="ChEBI" id="CHEBI:138317"/>
        <dbReference type="EC" id="2.1.1.244"/>
    </reaction>
</comment>
<comment type="similarity">
    <text evidence="1">Belongs to the methyltransferase superfamily. NTM1 family.</text>
</comment>